<feature type="domain" description="Glycoside hydrolase family 57 N-terminal" evidence="3">
    <location>
        <begin position="21"/>
        <end position="181"/>
    </location>
</feature>
<reference evidence="4 5" key="1">
    <citation type="journal article" date="2016" name="Nat. Commun.">
        <title>Thousands of microbial genomes shed light on interconnected biogeochemical processes in an aquifer system.</title>
        <authorList>
            <person name="Anantharaman K."/>
            <person name="Brown C.T."/>
            <person name="Hug L.A."/>
            <person name="Sharon I."/>
            <person name="Castelle C.J."/>
            <person name="Probst A.J."/>
            <person name="Thomas B.C."/>
            <person name="Singh A."/>
            <person name="Wilkins M.J."/>
            <person name="Karaoz U."/>
            <person name="Brodie E.L."/>
            <person name="Williams K.H."/>
            <person name="Hubbard S.S."/>
            <person name="Banfield J.F."/>
        </authorList>
    </citation>
    <scope>NUCLEOTIDE SEQUENCE [LARGE SCALE GENOMIC DNA]</scope>
</reference>
<dbReference type="InterPro" id="IPR004300">
    <property type="entry name" value="Glyco_hydro_57_N"/>
</dbReference>
<gene>
    <name evidence="4" type="ORF">A2242_00765</name>
</gene>
<evidence type="ECO:0000313" key="5">
    <source>
        <dbReference type="Proteomes" id="UP000178925"/>
    </source>
</evidence>
<dbReference type="SUPFAM" id="SSF88713">
    <property type="entry name" value="Glycoside hydrolase/deacetylase"/>
    <property type="match status" value="1"/>
</dbReference>
<dbReference type="InterPro" id="IPR052046">
    <property type="entry name" value="GH57_Enzymes"/>
</dbReference>
<dbReference type="InterPro" id="IPR011330">
    <property type="entry name" value="Glyco_hydro/deAcase_b/a-brl"/>
</dbReference>
<dbReference type="PANTHER" id="PTHR36306">
    <property type="entry name" value="ALPHA-AMYLASE-RELATED-RELATED"/>
    <property type="match status" value="1"/>
</dbReference>
<comment type="similarity">
    <text evidence="1">Belongs to the glycosyl hydrolase 57 family.</text>
</comment>
<dbReference type="PANTHER" id="PTHR36306:SF1">
    <property type="entry name" value="ALPHA-AMYLASE-RELATED"/>
    <property type="match status" value="1"/>
</dbReference>
<dbReference type="STRING" id="1797995.A2242_00765"/>
<organism evidence="4 5">
    <name type="scientific">Candidatus Falkowbacteria bacterium RIFOXYA2_FULL_47_9</name>
    <dbReference type="NCBI Taxonomy" id="1797995"/>
    <lineage>
        <taxon>Bacteria</taxon>
        <taxon>Candidatus Falkowiibacteriota</taxon>
    </lineage>
</organism>
<protein>
    <recommendedName>
        <fullName evidence="3">Glycoside hydrolase family 57 N-terminal domain-containing protein</fullName>
    </recommendedName>
</protein>
<evidence type="ECO:0000256" key="2">
    <source>
        <dbReference type="ARBA" id="ARBA00023277"/>
    </source>
</evidence>
<evidence type="ECO:0000313" key="4">
    <source>
        <dbReference type="EMBL" id="OGF28899.1"/>
    </source>
</evidence>
<evidence type="ECO:0000256" key="1">
    <source>
        <dbReference type="ARBA" id="ARBA00006821"/>
    </source>
</evidence>
<comment type="caution">
    <text evidence="4">The sequence shown here is derived from an EMBL/GenBank/DDBJ whole genome shotgun (WGS) entry which is preliminary data.</text>
</comment>
<proteinExistence type="inferred from homology"/>
<dbReference type="Gene3D" id="3.20.110.20">
    <property type="match status" value="1"/>
</dbReference>
<evidence type="ECO:0000259" key="3">
    <source>
        <dbReference type="Pfam" id="PF03065"/>
    </source>
</evidence>
<dbReference type="AlphaFoldDB" id="A0A1F5SQH4"/>
<sequence>MLWINFLHFYQPATLDREVIIEAIEKSYRRIIKALQKNSNVRFTVNVQGCLLEKMHELGYQMLLRDLKQLAERGQLEFVGSAAFHPILPLIPAFEAVAQIKLQEEIIKKYFGDVKLKGFFLPEMAYAPKTAKLLKNLGYEWIILDEISARGTTNGAYCQRPYRDAASGLSVVFRNRAVSQSYVPRSVAELAAEKSEQTLITATDAELYGLRHADISGHFEKILKRTDVTTQTISGFLAEHEPTQNITILRSSWESAPAELRAQLPYALWYNKKNVIQMKLWQLARLALETAQRHTRDPQYRWAAWRLHRGLSSCTFWWASGKKISVWSAASWNPDEIDRGLDELIKSVRALDDATTRLTKLKAEKLYVEIKQLIWNKHWTHYWKVAK</sequence>
<dbReference type="GO" id="GO:0003824">
    <property type="term" value="F:catalytic activity"/>
    <property type="evidence" value="ECO:0007669"/>
    <property type="project" value="InterPro"/>
</dbReference>
<keyword evidence="2" id="KW-0119">Carbohydrate metabolism</keyword>
<dbReference type="EMBL" id="MFGC01000004">
    <property type="protein sequence ID" value="OGF28899.1"/>
    <property type="molecule type" value="Genomic_DNA"/>
</dbReference>
<dbReference type="GO" id="GO:0005975">
    <property type="term" value="P:carbohydrate metabolic process"/>
    <property type="evidence" value="ECO:0007669"/>
    <property type="project" value="InterPro"/>
</dbReference>
<dbReference type="Proteomes" id="UP000178925">
    <property type="component" value="Unassembled WGS sequence"/>
</dbReference>
<name>A0A1F5SQH4_9BACT</name>
<accession>A0A1F5SQH4</accession>
<dbReference type="Pfam" id="PF03065">
    <property type="entry name" value="Glyco_hydro_57"/>
    <property type="match status" value="1"/>
</dbReference>